<dbReference type="EMBL" id="JADEWN010000112">
    <property type="protein sequence ID" value="MBE9193622.1"/>
    <property type="molecule type" value="Genomic_DNA"/>
</dbReference>
<comment type="subcellular location">
    <subcellularLocation>
        <location evidence="1">Membrane</location>
        <topology evidence="1">Multi-pass membrane protein</topology>
    </subcellularLocation>
</comment>
<feature type="transmembrane region" description="Helical" evidence="5">
    <location>
        <begin position="221"/>
        <end position="241"/>
    </location>
</feature>
<gene>
    <name evidence="7" type="ORF">IQ230_25550</name>
</gene>
<feature type="transmembrane region" description="Helical" evidence="5">
    <location>
        <begin position="334"/>
        <end position="362"/>
    </location>
</feature>
<feature type="transmembrane region" description="Helical" evidence="5">
    <location>
        <begin position="383"/>
        <end position="406"/>
    </location>
</feature>
<evidence type="ECO:0000256" key="4">
    <source>
        <dbReference type="ARBA" id="ARBA00023136"/>
    </source>
</evidence>
<feature type="domain" description="O-antigen ligase-related" evidence="6">
    <location>
        <begin position="205"/>
        <end position="350"/>
    </location>
</feature>
<sequence length="440" mass="49483">MGKKRVLLQQHSNARLQTAWTLAQIGLLVFPLVPILGALGIFLALVDTWRHKYRDIIHSPLNWGLVILAAWLVITTILADDRVAATLGLFNFLPFFVLFAAFSTLIQTPAQLRQLAKILAIASIPVIVLGFGQLLLNWTTPASLSGILGWTLVPQGNPPGRMASVFMYANILAGYLVITFILVLGLWLESLTPKVTLNNQLLLMAVVGNFVALILTNSRNAWAIACFSILAFAVYQSWWWLVMGVSAIAGTIVLAAFAPSPLSHLLRTVVPQFFWARLTDQLYPNRPIPFLRTTQWQFTLSLTQQRPLTGWGLRNFTPLYENHMHVWLGHPHNFFLMFAAETGILGIVFLSLWVGWILFLSVQLLRNWDTNTVTAVQSTQDKIIFFSYLVAFFACILFNTVDVTIFDLRLNTLFWILLAAICGVCKHTSKYKPFVQQKDV</sequence>
<evidence type="ECO:0000256" key="3">
    <source>
        <dbReference type="ARBA" id="ARBA00022989"/>
    </source>
</evidence>
<evidence type="ECO:0000313" key="8">
    <source>
        <dbReference type="Proteomes" id="UP000651156"/>
    </source>
</evidence>
<evidence type="ECO:0000259" key="6">
    <source>
        <dbReference type="Pfam" id="PF04932"/>
    </source>
</evidence>
<feature type="transmembrane region" description="Helical" evidence="5">
    <location>
        <begin position="195"/>
        <end position="215"/>
    </location>
</feature>
<proteinExistence type="predicted"/>
<dbReference type="Pfam" id="PF04932">
    <property type="entry name" value="Wzy_C"/>
    <property type="match status" value="1"/>
</dbReference>
<dbReference type="RefSeq" id="WP_193934996.1">
    <property type="nucleotide sequence ID" value="NZ_CAWPMZ010000014.1"/>
</dbReference>
<dbReference type="InterPro" id="IPR007016">
    <property type="entry name" value="O-antigen_ligase-rel_domated"/>
</dbReference>
<dbReference type="PANTHER" id="PTHR37422">
    <property type="entry name" value="TEICHURONIC ACID BIOSYNTHESIS PROTEIN TUAE"/>
    <property type="match status" value="1"/>
</dbReference>
<dbReference type="PANTHER" id="PTHR37422:SF13">
    <property type="entry name" value="LIPOPOLYSACCHARIDE BIOSYNTHESIS PROTEIN PA4999-RELATED"/>
    <property type="match status" value="1"/>
</dbReference>
<feature type="transmembrane region" description="Helical" evidence="5">
    <location>
        <begin position="61"/>
        <end position="79"/>
    </location>
</feature>
<name>A0ABR9UZ83_9CHRO</name>
<evidence type="ECO:0000313" key="7">
    <source>
        <dbReference type="EMBL" id="MBE9193622.1"/>
    </source>
</evidence>
<keyword evidence="8" id="KW-1185">Reference proteome</keyword>
<dbReference type="Proteomes" id="UP000651156">
    <property type="component" value="Unassembled WGS sequence"/>
</dbReference>
<feature type="transmembrane region" description="Helical" evidence="5">
    <location>
        <begin position="85"/>
        <end position="106"/>
    </location>
</feature>
<accession>A0ABR9UZ83</accession>
<evidence type="ECO:0000256" key="2">
    <source>
        <dbReference type="ARBA" id="ARBA00022692"/>
    </source>
</evidence>
<comment type="caution">
    <text evidence="7">The sequence shown here is derived from an EMBL/GenBank/DDBJ whole genome shotgun (WGS) entry which is preliminary data.</text>
</comment>
<feature type="transmembrane region" description="Helical" evidence="5">
    <location>
        <begin position="248"/>
        <end position="266"/>
    </location>
</feature>
<keyword evidence="2 5" id="KW-0812">Transmembrane</keyword>
<protein>
    <submittedName>
        <fullName evidence="7">O-antigen ligase family protein</fullName>
    </submittedName>
</protein>
<dbReference type="InterPro" id="IPR051533">
    <property type="entry name" value="WaaL-like"/>
</dbReference>
<keyword evidence="7" id="KW-0436">Ligase</keyword>
<evidence type="ECO:0000256" key="1">
    <source>
        <dbReference type="ARBA" id="ARBA00004141"/>
    </source>
</evidence>
<dbReference type="GO" id="GO:0016874">
    <property type="term" value="F:ligase activity"/>
    <property type="evidence" value="ECO:0007669"/>
    <property type="project" value="UniProtKB-KW"/>
</dbReference>
<feature type="transmembrane region" description="Helical" evidence="5">
    <location>
        <begin position="165"/>
        <end position="188"/>
    </location>
</feature>
<reference evidence="7 8" key="1">
    <citation type="submission" date="2020-10" db="EMBL/GenBank/DDBJ databases">
        <authorList>
            <person name="Castelo-Branco R."/>
            <person name="Eusebio N."/>
            <person name="Adriana R."/>
            <person name="Vieira A."/>
            <person name="Brugerolle De Fraissinette N."/>
            <person name="Rezende De Castro R."/>
            <person name="Schneider M.P."/>
            <person name="Vasconcelos V."/>
            <person name="Leao P.N."/>
        </authorList>
    </citation>
    <scope>NUCLEOTIDE SEQUENCE [LARGE SCALE GENOMIC DNA]</scope>
    <source>
        <strain evidence="7 8">LEGE 06123</strain>
    </source>
</reference>
<keyword evidence="3 5" id="KW-1133">Transmembrane helix</keyword>
<feature type="transmembrane region" description="Helical" evidence="5">
    <location>
        <begin position="20"/>
        <end position="49"/>
    </location>
</feature>
<feature type="transmembrane region" description="Helical" evidence="5">
    <location>
        <begin position="118"/>
        <end position="136"/>
    </location>
</feature>
<organism evidence="7 8">
    <name type="scientific">Gloeocapsopsis crepidinum LEGE 06123</name>
    <dbReference type="NCBI Taxonomy" id="588587"/>
    <lineage>
        <taxon>Bacteria</taxon>
        <taxon>Bacillati</taxon>
        <taxon>Cyanobacteriota</taxon>
        <taxon>Cyanophyceae</taxon>
        <taxon>Oscillatoriophycideae</taxon>
        <taxon>Chroococcales</taxon>
        <taxon>Chroococcaceae</taxon>
        <taxon>Gloeocapsopsis</taxon>
    </lineage>
</organism>
<keyword evidence="4 5" id="KW-0472">Membrane</keyword>
<evidence type="ECO:0000256" key="5">
    <source>
        <dbReference type="SAM" id="Phobius"/>
    </source>
</evidence>